<proteinExistence type="inferred from homology"/>
<evidence type="ECO:0000256" key="7">
    <source>
        <dbReference type="ARBA" id="ARBA00022833"/>
    </source>
</evidence>
<evidence type="ECO:0000256" key="8">
    <source>
        <dbReference type="ARBA" id="ARBA00023049"/>
    </source>
</evidence>
<evidence type="ECO:0000313" key="11">
    <source>
        <dbReference type="Proteomes" id="UP001331761"/>
    </source>
</evidence>
<evidence type="ECO:0000256" key="1">
    <source>
        <dbReference type="ARBA" id="ARBA00001947"/>
    </source>
</evidence>
<dbReference type="GO" id="GO:0030198">
    <property type="term" value="P:extracellular matrix organization"/>
    <property type="evidence" value="ECO:0007669"/>
    <property type="project" value="TreeGrafter"/>
</dbReference>
<dbReference type="InterPro" id="IPR036365">
    <property type="entry name" value="PGBD-like_sf"/>
</dbReference>
<evidence type="ECO:0000256" key="3">
    <source>
        <dbReference type="ARBA" id="ARBA00022670"/>
    </source>
</evidence>
<dbReference type="GO" id="GO:0005615">
    <property type="term" value="C:extracellular space"/>
    <property type="evidence" value="ECO:0007669"/>
    <property type="project" value="TreeGrafter"/>
</dbReference>
<organism evidence="10 11">
    <name type="scientific">Trichostrongylus colubriformis</name>
    <name type="common">Black scour worm</name>
    <dbReference type="NCBI Taxonomy" id="6319"/>
    <lineage>
        <taxon>Eukaryota</taxon>
        <taxon>Metazoa</taxon>
        <taxon>Ecdysozoa</taxon>
        <taxon>Nematoda</taxon>
        <taxon>Chromadorea</taxon>
        <taxon>Rhabditida</taxon>
        <taxon>Rhabditina</taxon>
        <taxon>Rhabditomorpha</taxon>
        <taxon>Strongyloidea</taxon>
        <taxon>Trichostrongylidae</taxon>
        <taxon>Trichostrongylus</taxon>
    </lineage>
</organism>
<dbReference type="GO" id="GO:0008270">
    <property type="term" value="F:zinc ion binding"/>
    <property type="evidence" value="ECO:0007669"/>
    <property type="project" value="InterPro"/>
</dbReference>
<keyword evidence="7" id="KW-0862">Zinc</keyword>
<keyword evidence="4" id="KW-0479">Metal-binding</keyword>
<dbReference type="SUPFAM" id="SSF55486">
    <property type="entry name" value="Metalloproteases ('zincins'), catalytic domain"/>
    <property type="match status" value="1"/>
</dbReference>
<dbReference type="Gene3D" id="3.40.390.10">
    <property type="entry name" value="Collagenase (Catalytic Domain)"/>
    <property type="match status" value="1"/>
</dbReference>
<protein>
    <recommendedName>
        <fullName evidence="9">Peptidase M10 metallopeptidase domain-containing protein</fullName>
    </recommendedName>
</protein>
<evidence type="ECO:0000256" key="5">
    <source>
        <dbReference type="ARBA" id="ARBA00022729"/>
    </source>
</evidence>
<keyword evidence="3" id="KW-0645">Protease</keyword>
<dbReference type="GO" id="GO:0030574">
    <property type="term" value="P:collagen catabolic process"/>
    <property type="evidence" value="ECO:0007669"/>
    <property type="project" value="TreeGrafter"/>
</dbReference>
<dbReference type="InterPro" id="IPR024079">
    <property type="entry name" value="MetalloPept_cat_dom_sf"/>
</dbReference>
<comment type="similarity">
    <text evidence="2">Belongs to the peptidase M10A family.</text>
</comment>
<comment type="cofactor">
    <cofactor evidence="1">
        <name>Zn(2+)</name>
        <dbReference type="ChEBI" id="CHEBI:29105"/>
    </cofactor>
</comment>
<keyword evidence="6" id="KW-0378">Hydrolase</keyword>
<dbReference type="GO" id="GO:0031012">
    <property type="term" value="C:extracellular matrix"/>
    <property type="evidence" value="ECO:0007669"/>
    <property type="project" value="InterPro"/>
</dbReference>
<dbReference type="InterPro" id="IPR001818">
    <property type="entry name" value="Pept_M10_metallopeptidase"/>
</dbReference>
<evidence type="ECO:0000256" key="6">
    <source>
        <dbReference type="ARBA" id="ARBA00022801"/>
    </source>
</evidence>
<dbReference type="GO" id="GO:0006508">
    <property type="term" value="P:proteolysis"/>
    <property type="evidence" value="ECO:0007669"/>
    <property type="project" value="UniProtKB-KW"/>
</dbReference>
<dbReference type="AlphaFoldDB" id="A0AAN8IHB6"/>
<keyword evidence="5" id="KW-0732">Signal</keyword>
<dbReference type="PANTHER" id="PTHR10201:SF291">
    <property type="entry name" value="MATRIX METALLOPROTEINASE 1, ISOFORM C-RELATED"/>
    <property type="match status" value="1"/>
</dbReference>
<evidence type="ECO:0000259" key="9">
    <source>
        <dbReference type="Pfam" id="PF00413"/>
    </source>
</evidence>
<sequence>MFGLPQTGIMDERTAALMAKPRCGVKDEPTMRHRRRRTLPYPRWKTNKFTFLVTAWSRRLSAGSVDEVLGRAFSEWQKHADLEFRRSHNPIMDLKFGCLWGMDDGLLRSSEIGV</sequence>
<dbReference type="Pfam" id="PF00413">
    <property type="entry name" value="Peptidase_M10"/>
    <property type="match status" value="1"/>
</dbReference>
<feature type="domain" description="Peptidase M10 metallopeptidase" evidence="9">
    <location>
        <begin position="43"/>
        <end position="96"/>
    </location>
</feature>
<evidence type="ECO:0000256" key="4">
    <source>
        <dbReference type="ARBA" id="ARBA00022723"/>
    </source>
</evidence>
<name>A0AAN8IHB6_TRICO</name>
<gene>
    <name evidence="10" type="ORF">GCK32_018052</name>
</gene>
<keyword evidence="11" id="KW-1185">Reference proteome</keyword>
<reference evidence="10 11" key="1">
    <citation type="submission" date="2019-10" db="EMBL/GenBank/DDBJ databases">
        <title>Assembly and Annotation for the nematode Trichostrongylus colubriformis.</title>
        <authorList>
            <person name="Martin J."/>
        </authorList>
    </citation>
    <scope>NUCLEOTIDE SEQUENCE [LARGE SCALE GENOMIC DNA]</scope>
    <source>
        <strain evidence="10">G859</strain>
        <tissue evidence="10">Whole worm</tissue>
    </source>
</reference>
<dbReference type="Proteomes" id="UP001331761">
    <property type="component" value="Unassembled WGS sequence"/>
</dbReference>
<dbReference type="SUPFAM" id="SSF47090">
    <property type="entry name" value="PGBD-like"/>
    <property type="match status" value="1"/>
</dbReference>
<accession>A0AAN8IHB6</accession>
<dbReference type="GO" id="GO:0004222">
    <property type="term" value="F:metalloendopeptidase activity"/>
    <property type="evidence" value="ECO:0007669"/>
    <property type="project" value="InterPro"/>
</dbReference>
<evidence type="ECO:0000313" key="10">
    <source>
        <dbReference type="EMBL" id="KAK5973621.1"/>
    </source>
</evidence>
<evidence type="ECO:0000256" key="2">
    <source>
        <dbReference type="ARBA" id="ARBA00010370"/>
    </source>
</evidence>
<dbReference type="EMBL" id="WIXE01015252">
    <property type="protein sequence ID" value="KAK5973621.1"/>
    <property type="molecule type" value="Genomic_DNA"/>
</dbReference>
<dbReference type="PANTHER" id="PTHR10201">
    <property type="entry name" value="MATRIX METALLOPROTEINASE"/>
    <property type="match status" value="1"/>
</dbReference>
<keyword evidence="8" id="KW-0482">Metalloprotease</keyword>
<comment type="caution">
    <text evidence="10">The sequence shown here is derived from an EMBL/GenBank/DDBJ whole genome shotgun (WGS) entry which is preliminary data.</text>
</comment>